<evidence type="ECO:0000313" key="1">
    <source>
        <dbReference type="EMBL" id="KAG0462124.1"/>
    </source>
</evidence>
<dbReference type="Proteomes" id="UP000639772">
    <property type="component" value="Chromosome 11"/>
</dbReference>
<evidence type="ECO:0000313" key="2">
    <source>
        <dbReference type="Proteomes" id="UP000639772"/>
    </source>
</evidence>
<comment type="caution">
    <text evidence="1">The sequence shown here is derived from an EMBL/GenBank/DDBJ whole genome shotgun (WGS) entry which is preliminary data.</text>
</comment>
<accession>A0A835PYD4</accession>
<dbReference type="EMBL" id="JADCNM010000011">
    <property type="protein sequence ID" value="KAG0462124.1"/>
    <property type="molecule type" value="Genomic_DNA"/>
</dbReference>
<dbReference type="AlphaFoldDB" id="A0A835PYD4"/>
<protein>
    <submittedName>
        <fullName evidence="1">Uncharacterized protein</fullName>
    </submittedName>
</protein>
<gene>
    <name evidence="1" type="ORF">HPP92_020600</name>
</gene>
<proteinExistence type="predicted"/>
<reference evidence="1 2" key="1">
    <citation type="journal article" date="2020" name="Nat. Food">
        <title>A phased Vanilla planifolia genome enables genetic improvement of flavour and production.</title>
        <authorList>
            <person name="Hasing T."/>
            <person name="Tang H."/>
            <person name="Brym M."/>
            <person name="Khazi F."/>
            <person name="Huang T."/>
            <person name="Chambers A.H."/>
        </authorList>
    </citation>
    <scope>NUCLEOTIDE SEQUENCE [LARGE SCALE GENOMIC DNA]</scope>
    <source>
        <tissue evidence="1">Leaf</tissue>
    </source>
</reference>
<organism evidence="1 2">
    <name type="scientific">Vanilla planifolia</name>
    <name type="common">Vanilla</name>
    <dbReference type="NCBI Taxonomy" id="51239"/>
    <lineage>
        <taxon>Eukaryota</taxon>
        <taxon>Viridiplantae</taxon>
        <taxon>Streptophyta</taxon>
        <taxon>Embryophyta</taxon>
        <taxon>Tracheophyta</taxon>
        <taxon>Spermatophyta</taxon>
        <taxon>Magnoliopsida</taxon>
        <taxon>Liliopsida</taxon>
        <taxon>Asparagales</taxon>
        <taxon>Orchidaceae</taxon>
        <taxon>Vanilloideae</taxon>
        <taxon>Vanilleae</taxon>
        <taxon>Vanilla</taxon>
    </lineage>
</organism>
<sequence>MAEGEEREVARRHTEEAAQEIFWCSMGGEPGSRLTLILLMMDPRVKFRATRVKALSSWVG</sequence>
<name>A0A835PYD4_VANPL</name>